<accession>A0A2U0THB1</accession>
<reference evidence="1 2" key="1">
    <citation type="submission" date="2018-05" db="EMBL/GenBank/DDBJ databases">
        <title>Genomic Encyclopedia of Type Strains, Phase IV (KMG-IV): sequencing the most valuable type-strain genomes for metagenomic binning, comparative biology and taxonomic classification.</title>
        <authorList>
            <person name="Goeker M."/>
        </authorList>
    </citation>
    <scope>NUCLEOTIDE SEQUENCE [LARGE SCALE GENOMIC DNA]</scope>
    <source>
        <strain evidence="1 2">DSM 22999</strain>
    </source>
</reference>
<comment type="caution">
    <text evidence="1">The sequence shown here is derived from an EMBL/GenBank/DDBJ whole genome shotgun (WGS) entry which is preliminary data.</text>
</comment>
<dbReference type="EMBL" id="QENU01000001">
    <property type="protein sequence ID" value="PVX42918.1"/>
    <property type="molecule type" value="Genomic_DNA"/>
</dbReference>
<organism evidence="1 2">
    <name type="scientific">Alitibacter langaaensis DSM 22999</name>
    <dbReference type="NCBI Taxonomy" id="1122935"/>
    <lineage>
        <taxon>Bacteria</taxon>
        <taxon>Pseudomonadati</taxon>
        <taxon>Pseudomonadota</taxon>
        <taxon>Gammaproteobacteria</taxon>
        <taxon>Pasteurellales</taxon>
        <taxon>Pasteurellaceae</taxon>
        <taxon>Alitibacter</taxon>
    </lineage>
</organism>
<protein>
    <submittedName>
        <fullName evidence="1">Uncharacterized protein</fullName>
    </submittedName>
</protein>
<keyword evidence="2" id="KW-1185">Reference proteome</keyword>
<proteinExistence type="predicted"/>
<evidence type="ECO:0000313" key="2">
    <source>
        <dbReference type="Proteomes" id="UP000245909"/>
    </source>
</evidence>
<gene>
    <name evidence="1" type="ORF">C8D76_101253</name>
</gene>
<dbReference type="AlphaFoldDB" id="A0A2U0THB1"/>
<evidence type="ECO:0000313" key="1">
    <source>
        <dbReference type="EMBL" id="PVX42918.1"/>
    </source>
</evidence>
<dbReference type="Proteomes" id="UP000245909">
    <property type="component" value="Unassembled WGS sequence"/>
</dbReference>
<name>A0A2U0THB1_9PAST</name>
<sequence>MNDKNERYQEWKFRLIFKNMILITDLLTR</sequence>